<comment type="caution">
    <text evidence="2">The sequence shown here is derived from an EMBL/GenBank/DDBJ whole genome shotgun (WGS) entry which is preliminary data.</text>
</comment>
<dbReference type="HOGENOM" id="CLU_1623979_0_0_11"/>
<dbReference type="STRING" id="396014.BF93_01135"/>
<gene>
    <name evidence="2" type="ORF">BF93_01135</name>
</gene>
<proteinExistence type="predicted"/>
<sequence>MQEQRFAYAVSARTAVGGLLLGLVFLGASGWGLVHGWGISLYLAHFGADVARWFYLGGMVLGLVLLLGFLRLVLAGRREVVVSAQRITAPASESSRRLVEIDPAAIRRITMRSSQGVHSAIITHRGRTVRLRSPHFASHGHFLACLDAIEDARSLAAGESPGR</sequence>
<organism evidence="2 3">
    <name type="scientific">Brachybacterium phenoliresistens</name>
    <dbReference type="NCBI Taxonomy" id="396014"/>
    <lineage>
        <taxon>Bacteria</taxon>
        <taxon>Bacillati</taxon>
        <taxon>Actinomycetota</taxon>
        <taxon>Actinomycetes</taxon>
        <taxon>Micrococcales</taxon>
        <taxon>Dermabacteraceae</taxon>
        <taxon>Brachybacterium</taxon>
    </lineage>
</organism>
<protein>
    <submittedName>
        <fullName evidence="2">Uncharacterized protein</fullName>
    </submittedName>
</protein>
<dbReference type="AlphaFoldDB" id="Z9JTB4"/>
<dbReference type="RefSeq" id="WP_038372739.1">
    <property type="nucleotide sequence ID" value="NZ_BAAAOW010000004.1"/>
</dbReference>
<reference evidence="2 3" key="1">
    <citation type="submission" date="2014-02" db="EMBL/GenBank/DDBJ databases">
        <title>Genome sequence of Brachybacterium phenoliresistens strain W13A50.</title>
        <authorList>
            <person name="Wang X."/>
        </authorList>
    </citation>
    <scope>NUCLEOTIDE SEQUENCE [LARGE SCALE GENOMIC DNA]</scope>
    <source>
        <strain evidence="2 3">W13A50</strain>
    </source>
</reference>
<evidence type="ECO:0000313" key="2">
    <source>
        <dbReference type="EMBL" id="EWS81011.1"/>
    </source>
</evidence>
<name>Z9JTB4_9MICO</name>
<keyword evidence="1" id="KW-1133">Transmembrane helix</keyword>
<dbReference type="PATRIC" id="fig|396014.3.peg.2267"/>
<keyword evidence="3" id="KW-1185">Reference proteome</keyword>
<evidence type="ECO:0000313" key="3">
    <source>
        <dbReference type="Proteomes" id="UP000023067"/>
    </source>
</evidence>
<keyword evidence="1" id="KW-0812">Transmembrane</keyword>
<feature type="transmembrane region" description="Helical" evidence="1">
    <location>
        <begin position="12"/>
        <end position="33"/>
    </location>
</feature>
<accession>Z9JTB4</accession>
<dbReference type="Proteomes" id="UP000023067">
    <property type="component" value="Unassembled WGS sequence"/>
</dbReference>
<keyword evidence="1" id="KW-0472">Membrane</keyword>
<evidence type="ECO:0000256" key="1">
    <source>
        <dbReference type="SAM" id="Phobius"/>
    </source>
</evidence>
<feature type="transmembrane region" description="Helical" evidence="1">
    <location>
        <begin position="53"/>
        <end position="74"/>
    </location>
</feature>
<dbReference type="EMBL" id="JDYK01000010">
    <property type="protein sequence ID" value="EWS81011.1"/>
    <property type="molecule type" value="Genomic_DNA"/>
</dbReference>